<evidence type="ECO:0000256" key="3">
    <source>
        <dbReference type="ARBA" id="ARBA00022989"/>
    </source>
</evidence>
<evidence type="ECO:0000313" key="8">
    <source>
        <dbReference type="Proteomes" id="UP000260665"/>
    </source>
</evidence>
<dbReference type="RefSeq" id="WP_117173322.1">
    <property type="nucleotide sequence ID" value="NZ_QFZK01000001.1"/>
</dbReference>
<dbReference type="PANTHER" id="PTHR36985:SF1">
    <property type="entry name" value="TRANSLOCATION AND ASSEMBLY MODULE SUBUNIT TAMB"/>
    <property type="match status" value="1"/>
</dbReference>
<comment type="caution">
    <text evidence="7">The sequence shown here is derived from an EMBL/GenBank/DDBJ whole genome shotgun (WGS) entry which is preliminary data.</text>
</comment>
<dbReference type="InterPro" id="IPR007452">
    <property type="entry name" value="TamB_C"/>
</dbReference>
<dbReference type="GO" id="GO:0097347">
    <property type="term" value="C:TAM protein secretion complex"/>
    <property type="evidence" value="ECO:0007669"/>
    <property type="project" value="TreeGrafter"/>
</dbReference>
<reference evidence="7 8" key="1">
    <citation type="submission" date="2018-05" db="EMBL/GenBank/DDBJ databases">
        <title>Rhodoferax soyangensis sp.nov., isolated from an oligotrophic freshwater lake.</title>
        <authorList>
            <person name="Park M."/>
        </authorList>
    </citation>
    <scope>NUCLEOTIDE SEQUENCE [LARGE SCALE GENOMIC DNA]</scope>
    <source>
        <strain evidence="7 8">IMCC26218</strain>
    </source>
</reference>
<name>A0A3E1RGU5_9BURK</name>
<dbReference type="Proteomes" id="UP000260665">
    <property type="component" value="Unassembled WGS sequence"/>
</dbReference>
<protein>
    <recommendedName>
        <fullName evidence="6">Translocation and assembly module TamB C-terminal domain-containing protein</fullName>
    </recommendedName>
</protein>
<dbReference type="PANTHER" id="PTHR36985">
    <property type="entry name" value="TRANSLOCATION AND ASSEMBLY MODULE SUBUNIT TAMB"/>
    <property type="match status" value="1"/>
</dbReference>
<evidence type="ECO:0000259" key="6">
    <source>
        <dbReference type="Pfam" id="PF04357"/>
    </source>
</evidence>
<keyword evidence="4 5" id="KW-0472">Membrane</keyword>
<dbReference type="GO" id="GO:0009306">
    <property type="term" value="P:protein secretion"/>
    <property type="evidence" value="ECO:0007669"/>
    <property type="project" value="InterPro"/>
</dbReference>
<gene>
    <name evidence="7" type="ORF">DIC66_01450</name>
</gene>
<organism evidence="7 8">
    <name type="scientific">Rhodoferax lacus</name>
    <dbReference type="NCBI Taxonomy" id="2184758"/>
    <lineage>
        <taxon>Bacteria</taxon>
        <taxon>Pseudomonadati</taxon>
        <taxon>Pseudomonadota</taxon>
        <taxon>Betaproteobacteria</taxon>
        <taxon>Burkholderiales</taxon>
        <taxon>Comamonadaceae</taxon>
        <taxon>Rhodoferax</taxon>
    </lineage>
</organism>
<evidence type="ECO:0000256" key="2">
    <source>
        <dbReference type="ARBA" id="ARBA00022692"/>
    </source>
</evidence>
<evidence type="ECO:0000256" key="5">
    <source>
        <dbReference type="SAM" id="Phobius"/>
    </source>
</evidence>
<sequence length="1268" mass="134360">MQRLRHFRPLFHALGAGLSLLLTAMAVTLVGLVLGLWLWVRSEGSMEHALRLAGALLPTGQSLQASDVSGSLRDGGKLAHLAWKQGDLTVELQGVELAWDWHGLLDGALRVGTLHAQRLHIEDRRPASQSPMAELVLPLQMDVQFAVDHVEWVGPPALQLESLRGRYRYDGQTHFLQDASVQMAAGSYQGQAQLQARSPMAASVQVQGTVQTPVKIQQAPLSVAAEATAQGTLMGPHAQLKVDMSLQPAGEHKTRPLGAMQATLQALLKPSEAQPLASAQAQWSALDLSTLWPQAPQTRLSGQAQVAPDGKGWRADVLLQNALEGTLDHQRLPLRAAHANVLYRDGQWMLSALQAALAGGTLQAQGSYGGSPATWSAQGSLQGIEPVRIDSRWQLPTLQGTVSAKQSPQGIAFDTRLNTPLKGTAAGQEASLQAKGHWKAPLLQLDTLELHTPQAQLAGQLQVDTQSYASAAHLRASMPGAAFEVDGQAAAAAGQGSSALHISDAHALLQWLATLPLPVVSSLSTSLGPLEAQGAAELTARWSGGWQHLGADMQWNAALQSQRLDIQERYLLRDLQLDVAGTLRSLALQLRGKAQAGATQVALEAQSHVAQVGEGQWHALLDTLQLKASNALYAKPWTMDLQQPVALDWRRGALQQSFTLADGALRLGGPAPGVATIQWQPVQWTHQGAAGNASPSRWSTRGQLQGLPLAWLELLGQTQLANLGLRGDLLFGGQWDASGGEALRVRASLRRSSGDLQLLAGEQAGGALPAGLRDAHVDLEIDNDALRANLVWASDAGGNAQADFSTRLQTVAGSTRWAPDAPLQAKVHASLPKVGAWSLVAPVGWRIQGTLDADATLGGTRANPAWKGSVEARDMSVRSVVDGLDFSQGTMRLAINGQHLEIAELTLLGAGGAAGGRLQISGSADWLPGTATPAAKRLRMALEAKAQSFRVSARPDQRLVVSGNLSAQLNQAKLLVRGALVADQALFVLPDDSTPKLGADVVVVRKLPAGKTKPLPAAPAPRLASTVVPDISITLDPGSNFQLQGHGINTRLAGLVTLKAEGLNATPRLVGELHTVSGTYRAYGQNLNIEEGTLRFSGAYDNPALNIRALRPNLQQEVGVQISGTAQLPVVRLYSDPELSDADKLSWLVLGHASTAGGAETAMLQQAALALLSGNGKTPTEGLINAFGLDEVSLGQTATTNLDGSTGTQATVKLGKRISRDFYVAYERSLAGTLGTLYIFYDLSRRFTLRAESGAQSAVDLIFTTRFD</sequence>
<dbReference type="EMBL" id="QFZK01000001">
    <property type="protein sequence ID" value="RFO98579.1"/>
    <property type="molecule type" value="Genomic_DNA"/>
</dbReference>
<comment type="subcellular location">
    <subcellularLocation>
        <location evidence="1">Membrane</location>
        <topology evidence="1">Single-pass membrane protein</topology>
    </subcellularLocation>
</comment>
<accession>A0A3E1RGU5</accession>
<keyword evidence="2 5" id="KW-0812">Transmembrane</keyword>
<evidence type="ECO:0000313" key="7">
    <source>
        <dbReference type="EMBL" id="RFO98579.1"/>
    </source>
</evidence>
<proteinExistence type="predicted"/>
<dbReference type="GO" id="GO:0005886">
    <property type="term" value="C:plasma membrane"/>
    <property type="evidence" value="ECO:0007669"/>
    <property type="project" value="InterPro"/>
</dbReference>
<dbReference type="AlphaFoldDB" id="A0A3E1RGU5"/>
<keyword evidence="8" id="KW-1185">Reference proteome</keyword>
<dbReference type="OrthoDB" id="5288149at2"/>
<evidence type="ECO:0000256" key="1">
    <source>
        <dbReference type="ARBA" id="ARBA00004167"/>
    </source>
</evidence>
<feature type="domain" description="Translocation and assembly module TamB C-terminal" evidence="6">
    <location>
        <begin position="913"/>
        <end position="1267"/>
    </location>
</feature>
<feature type="transmembrane region" description="Helical" evidence="5">
    <location>
        <begin position="12"/>
        <end position="40"/>
    </location>
</feature>
<keyword evidence="3 5" id="KW-1133">Transmembrane helix</keyword>
<dbReference type="Pfam" id="PF04357">
    <property type="entry name" value="TamB"/>
    <property type="match status" value="1"/>
</dbReference>
<evidence type="ECO:0000256" key="4">
    <source>
        <dbReference type="ARBA" id="ARBA00023136"/>
    </source>
</evidence>